<accession>A0A556V8K3</accession>
<dbReference type="EMBL" id="VCAZ01000159">
    <property type="protein sequence ID" value="TTA11852.1"/>
    <property type="molecule type" value="Genomic_DNA"/>
</dbReference>
<proteinExistence type="predicted"/>
<sequence length="175" mass="18441">MHPCMADPPAGDTRAAQAGVGVGGGAALNASTHLWETAILQKEAGSQPSFPSFQFYGLRTNQLSDEGDGELGRRGGLEAADLSLPHTESRIGTPSASCCSLPGGWHAPQRPPPAIHMSLACCQICVSALPLTASCHGELIFPCQHSHKPTRSVATTPVNLRGRVRLRKPRAPTYQ</sequence>
<protein>
    <submittedName>
        <fullName evidence="1">Uncharacterized protein</fullName>
    </submittedName>
</protein>
<name>A0A556V8K3_BAGYA</name>
<organism evidence="1 2">
    <name type="scientific">Bagarius yarrelli</name>
    <name type="common">Goonch</name>
    <name type="synonym">Bagrus yarrelli</name>
    <dbReference type="NCBI Taxonomy" id="175774"/>
    <lineage>
        <taxon>Eukaryota</taxon>
        <taxon>Metazoa</taxon>
        <taxon>Chordata</taxon>
        <taxon>Craniata</taxon>
        <taxon>Vertebrata</taxon>
        <taxon>Euteleostomi</taxon>
        <taxon>Actinopterygii</taxon>
        <taxon>Neopterygii</taxon>
        <taxon>Teleostei</taxon>
        <taxon>Ostariophysi</taxon>
        <taxon>Siluriformes</taxon>
        <taxon>Sisoridae</taxon>
        <taxon>Sisorinae</taxon>
        <taxon>Bagarius</taxon>
    </lineage>
</organism>
<comment type="caution">
    <text evidence="1">The sequence shown here is derived from an EMBL/GenBank/DDBJ whole genome shotgun (WGS) entry which is preliminary data.</text>
</comment>
<keyword evidence="2" id="KW-1185">Reference proteome</keyword>
<gene>
    <name evidence="1" type="ORF">Baya_14414</name>
</gene>
<reference evidence="1 2" key="1">
    <citation type="journal article" date="2019" name="Genome Biol. Evol.">
        <title>Whole-Genome Sequencing of the Giant Devil Catfish, Bagarius yarrelli.</title>
        <authorList>
            <person name="Jiang W."/>
            <person name="Lv Y."/>
            <person name="Cheng L."/>
            <person name="Yang K."/>
            <person name="Chao B."/>
            <person name="Wang X."/>
            <person name="Li Y."/>
            <person name="Pan X."/>
            <person name="You X."/>
            <person name="Zhang Y."/>
            <person name="Yang J."/>
            <person name="Li J."/>
            <person name="Zhang X."/>
            <person name="Liu S."/>
            <person name="Sun C."/>
            <person name="Yang J."/>
            <person name="Shi Q."/>
        </authorList>
    </citation>
    <scope>NUCLEOTIDE SEQUENCE [LARGE SCALE GENOMIC DNA]</scope>
    <source>
        <strain evidence="1">JWS20170419001</strain>
        <tissue evidence="1">Muscle</tissue>
    </source>
</reference>
<evidence type="ECO:0000313" key="1">
    <source>
        <dbReference type="EMBL" id="TTA11852.1"/>
    </source>
</evidence>
<evidence type="ECO:0000313" key="2">
    <source>
        <dbReference type="Proteomes" id="UP000319801"/>
    </source>
</evidence>
<dbReference type="AlphaFoldDB" id="A0A556V8K3"/>
<dbReference type="Proteomes" id="UP000319801">
    <property type="component" value="Unassembled WGS sequence"/>
</dbReference>